<dbReference type="InterPro" id="IPR005119">
    <property type="entry name" value="LysR_subst-bd"/>
</dbReference>
<protein>
    <submittedName>
        <fullName evidence="6">Transcriptional regulator</fullName>
    </submittedName>
</protein>
<dbReference type="CDD" id="cd08432">
    <property type="entry name" value="PBP2_GcdR_TrpI_HvrB_AmpR_like"/>
    <property type="match status" value="1"/>
</dbReference>
<keyword evidence="3" id="KW-0238">DNA-binding</keyword>
<dbReference type="InterPro" id="IPR058163">
    <property type="entry name" value="LysR-type_TF_proteobact-type"/>
</dbReference>
<evidence type="ECO:0000313" key="6">
    <source>
        <dbReference type="EMBL" id="SPC25771.1"/>
    </source>
</evidence>
<dbReference type="Pfam" id="PF00126">
    <property type="entry name" value="HTH_1"/>
    <property type="match status" value="1"/>
</dbReference>
<dbReference type="InterPro" id="IPR036390">
    <property type="entry name" value="WH_DNA-bd_sf"/>
</dbReference>
<gene>
    <name evidence="6" type="ORF">CBM2594_U10272</name>
</gene>
<comment type="caution">
    <text evidence="6">The sequence shown here is derived from an EMBL/GenBank/DDBJ whole genome shotgun (WGS) entry which is preliminary data.</text>
</comment>
<dbReference type="Gene3D" id="1.10.10.10">
    <property type="entry name" value="Winged helix-like DNA-binding domain superfamily/Winged helix DNA-binding domain"/>
    <property type="match status" value="1"/>
</dbReference>
<dbReference type="Pfam" id="PF03466">
    <property type="entry name" value="LysR_substrate"/>
    <property type="match status" value="1"/>
</dbReference>
<organism evidence="6 7">
    <name type="scientific">Cupriavidus taiwanensis</name>
    <dbReference type="NCBI Taxonomy" id="164546"/>
    <lineage>
        <taxon>Bacteria</taxon>
        <taxon>Pseudomonadati</taxon>
        <taxon>Pseudomonadota</taxon>
        <taxon>Betaproteobacteria</taxon>
        <taxon>Burkholderiales</taxon>
        <taxon>Burkholderiaceae</taxon>
        <taxon>Cupriavidus</taxon>
    </lineage>
</organism>
<dbReference type="InterPro" id="IPR036388">
    <property type="entry name" value="WH-like_DNA-bd_sf"/>
</dbReference>
<dbReference type="PANTHER" id="PTHR30537">
    <property type="entry name" value="HTH-TYPE TRANSCRIPTIONAL REGULATOR"/>
    <property type="match status" value="1"/>
</dbReference>
<dbReference type="GO" id="GO:0043565">
    <property type="term" value="F:sequence-specific DNA binding"/>
    <property type="evidence" value="ECO:0007669"/>
    <property type="project" value="TreeGrafter"/>
</dbReference>
<feature type="domain" description="HTH lysR-type" evidence="5">
    <location>
        <begin position="5"/>
        <end position="62"/>
    </location>
</feature>
<dbReference type="GO" id="GO:0003700">
    <property type="term" value="F:DNA-binding transcription factor activity"/>
    <property type="evidence" value="ECO:0007669"/>
    <property type="project" value="InterPro"/>
</dbReference>
<dbReference type="GO" id="GO:0006351">
    <property type="term" value="P:DNA-templated transcription"/>
    <property type="evidence" value="ECO:0007669"/>
    <property type="project" value="TreeGrafter"/>
</dbReference>
<dbReference type="PANTHER" id="PTHR30537:SF26">
    <property type="entry name" value="GLYCINE CLEAVAGE SYSTEM TRANSCRIPTIONAL ACTIVATOR"/>
    <property type="match status" value="1"/>
</dbReference>
<keyword evidence="4" id="KW-0804">Transcription</keyword>
<evidence type="ECO:0000259" key="5">
    <source>
        <dbReference type="PROSITE" id="PS50931"/>
    </source>
</evidence>
<dbReference type="Gene3D" id="3.40.190.10">
    <property type="entry name" value="Periplasmic binding protein-like II"/>
    <property type="match status" value="2"/>
</dbReference>
<evidence type="ECO:0000256" key="1">
    <source>
        <dbReference type="ARBA" id="ARBA00009437"/>
    </source>
</evidence>
<evidence type="ECO:0000256" key="4">
    <source>
        <dbReference type="ARBA" id="ARBA00023163"/>
    </source>
</evidence>
<dbReference type="EMBL" id="OGUU01000045">
    <property type="protein sequence ID" value="SPC25771.1"/>
    <property type="molecule type" value="Genomic_DNA"/>
</dbReference>
<reference evidence="6 7" key="1">
    <citation type="submission" date="2018-01" db="EMBL/GenBank/DDBJ databases">
        <authorList>
            <person name="Clerissi C."/>
        </authorList>
    </citation>
    <scope>NUCLEOTIDE SEQUENCE [LARGE SCALE GENOMIC DNA]</scope>
    <source>
        <strain evidence="6">Cupriavidus taiwanensis STM 6021</strain>
    </source>
</reference>
<dbReference type="SUPFAM" id="SSF53850">
    <property type="entry name" value="Periplasmic binding protein-like II"/>
    <property type="match status" value="1"/>
</dbReference>
<accession>A0A7Z7NQ80</accession>
<keyword evidence="2" id="KW-0805">Transcription regulation</keyword>
<dbReference type="AlphaFoldDB" id="A0A7Z7NQ80"/>
<proteinExistence type="inferred from homology"/>
<sequence>MRKLPPLRSLRAFEAAARHGSFQAAAAELGVTPTAISHQIRVLEDTCGQKLFRRRPRPLSLTSAGAQLFPALRNGFDALASAVASIATSDHQAPLRVTSPNAFASRWLVPRLPGWRTLHPGIALEIIGTDAVLDLRAGDSDIAIRYARTAPPDLVAQEICRDTFFPVCRPELLATEGWPVRRAADLLRYPLIHFDWMNRDPEAPTWRKWLATAGMIDPTLTNRSETWGPSFREELHAIDAVMAGQGIAICSDVVVSHELRSGTLVKAHPLYLPGYGFYLVCAAHHPRQACIDAFAGWIRSTMLNGDPIQR</sequence>
<evidence type="ECO:0000256" key="2">
    <source>
        <dbReference type="ARBA" id="ARBA00023015"/>
    </source>
</evidence>
<evidence type="ECO:0000256" key="3">
    <source>
        <dbReference type="ARBA" id="ARBA00023125"/>
    </source>
</evidence>
<dbReference type="FunFam" id="1.10.10.10:FF:000038">
    <property type="entry name" value="Glycine cleavage system transcriptional activator"/>
    <property type="match status" value="1"/>
</dbReference>
<dbReference type="SUPFAM" id="SSF46785">
    <property type="entry name" value="Winged helix' DNA-binding domain"/>
    <property type="match status" value="1"/>
</dbReference>
<evidence type="ECO:0000313" key="7">
    <source>
        <dbReference type="Proteomes" id="UP000257139"/>
    </source>
</evidence>
<comment type="similarity">
    <text evidence="1">Belongs to the LysR transcriptional regulatory family.</text>
</comment>
<dbReference type="PROSITE" id="PS50931">
    <property type="entry name" value="HTH_LYSR"/>
    <property type="match status" value="1"/>
</dbReference>
<dbReference type="Proteomes" id="UP000257139">
    <property type="component" value="Unassembled WGS sequence"/>
</dbReference>
<name>A0A7Z7NQ80_9BURK</name>
<dbReference type="RefSeq" id="WP_116328258.1">
    <property type="nucleotide sequence ID" value="NZ_OFSW01000032.1"/>
</dbReference>
<dbReference type="InterPro" id="IPR000847">
    <property type="entry name" value="LysR_HTH_N"/>
</dbReference>